<name>A0ABS8T2U0_DATST</name>
<gene>
    <name evidence="2" type="ORF">HAX54_001725</name>
</gene>
<dbReference type="Proteomes" id="UP000823775">
    <property type="component" value="Unassembled WGS sequence"/>
</dbReference>
<comment type="caution">
    <text evidence="2">The sequence shown here is derived from an EMBL/GenBank/DDBJ whole genome shotgun (WGS) entry which is preliminary data.</text>
</comment>
<protein>
    <submittedName>
        <fullName evidence="2">Uncharacterized protein</fullName>
    </submittedName>
</protein>
<reference evidence="2 3" key="1">
    <citation type="journal article" date="2021" name="BMC Genomics">
        <title>Datura genome reveals duplications of psychoactive alkaloid biosynthetic genes and high mutation rate following tissue culture.</title>
        <authorList>
            <person name="Rajewski A."/>
            <person name="Carter-House D."/>
            <person name="Stajich J."/>
            <person name="Litt A."/>
        </authorList>
    </citation>
    <scope>NUCLEOTIDE SEQUENCE [LARGE SCALE GENOMIC DNA]</scope>
    <source>
        <strain evidence="2">AR-01</strain>
    </source>
</reference>
<keyword evidence="3" id="KW-1185">Reference proteome</keyword>
<dbReference type="EMBL" id="JACEIK010001069">
    <property type="protein sequence ID" value="MCD7465682.1"/>
    <property type="molecule type" value="Genomic_DNA"/>
</dbReference>
<sequence length="115" mass="12278">MCQTKHKAYQASEAYVIQAKMTPPSVLDPKVLQKMIQDSVIAALTVAYSAPNEDPNGITDDPSQSDTFTVDDSGNSTSSPDLLRTSFTHSSDGNDDSHGESVPNGKINPSIPTPR</sequence>
<accession>A0ABS8T2U0</accession>
<proteinExistence type="predicted"/>
<feature type="region of interest" description="Disordered" evidence="1">
    <location>
        <begin position="50"/>
        <end position="115"/>
    </location>
</feature>
<evidence type="ECO:0000313" key="2">
    <source>
        <dbReference type="EMBL" id="MCD7465682.1"/>
    </source>
</evidence>
<organism evidence="2 3">
    <name type="scientific">Datura stramonium</name>
    <name type="common">Jimsonweed</name>
    <name type="synonym">Common thornapple</name>
    <dbReference type="NCBI Taxonomy" id="4076"/>
    <lineage>
        <taxon>Eukaryota</taxon>
        <taxon>Viridiplantae</taxon>
        <taxon>Streptophyta</taxon>
        <taxon>Embryophyta</taxon>
        <taxon>Tracheophyta</taxon>
        <taxon>Spermatophyta</taxon>
        <taxon>Magnoliopsida</taxon>
        <taxon>eudicotyledons</taxon>
        <taxon>Gunneridae</taxon>
        <taxon>Pentapetalae</taxon>
        <taxon>asterids</taxon>
        <taxon>lamiids</taxon>
        <taxon>Solanales</taxon>
        <taxon>Solanaceae</taxon>
        <taxon>Solanoideae</taxon>
        <taxon>Datureae</taxon>
        <taxon>Datura</taxon>
    </lineage>
</organism>
<feature type="compositionally biased region" description="Polar residues" evidence="1">
    <location>
        <begin position="61"/>
        <end position="91"/>
    </location>
</feature>
<evidence type="ECO:0000313" key="3">
    <source>
        <dbReference type="Proteomes" id="UP000823775"/>
    </source>
</evidence>
<evidence type="ECO:0000256" key="1">
    <source>
        <dbReference type="SAM" id="MobiDB-lite"/>
    </source>
</evidence>